<name>A0A8I0A9P8_9FIRM</name>
<dbReference type="AlphaFoldDB" id="A0A8I0A9P8"/>
<gene>
    <name evidence="2" type="ORF">H8S54_01725</name>
</gene>
<evidence type="ECO:0000259" key="1">
    <source>
        <dbReference type="SMART" id="SM00850"/>
    </source>
</evidence>
<dbReference type="SMART" id="SM00850">
    <property type="entry name" value="LytTR"/>
    <property type="match status" value="1"/>
</dbReference>
<protein>
    <submittedName>
        <fullName evidence="2">LytTR family transcriptional regulator DNA-binding domain-containing protein</fullName>
    </submittedName>
</protein>
<dbReference type="InterPro" id="IPR007492">
    <property type="entry name" value="LytTR_DNA-bd_dom"/>
</dbReference>
<dbReference type="RefSeq" id="WP_021924886.1">
    <property type="nucleotide sequence ID" value="NZ_JACOOT010000004.1"/>
</dbReference>
<comment type="caution">
    <text evidence="2">The sequence shown here is derived from an EMBL/GenBank/DDBJ whole genome shotgun (WGS) entry which is preliminary data.</text>
</comment>
<sequence length="233" mass="27179">MDEKVLKFFKKYNIHINDIKYLLRQNNKTCIYTTDERVIKTFITVKDLFKELRPYNYICINKGTVVAKEQIKYIENCTYHMLDGTCLEGRKRGAASHKQLNKALRHELSKITSTDICTRFSVLDNMPLAFCVIELIFNENGAGIDFVFRYCNKELLFLEKKMPEEVLGHSLYQVFPQNDKKLLAAYTDVAVNGKSYHLQTYSTRLQKQLILKCFQPVENFCACILVPADDFLK</sequence>
<dbReference type="Proteomes" id="UP000652847">
    <property type="component" value="Unassembled WGS sequence"/>
</dbReference>
<proteinExistence type="predicted"/>
<evidence type="ECO:0000313" key="3">
    <source>
        <dbReference type="Proteomes" id="UP000652847"/>
    </source>
</evidence>
<accession>A0A8I0A9P8</accession>
<keyword evidence="3" id="KW-1185">Reference proteome</keyword>
<evidence type="ECO:0000313" key="2">
    <source>
        <dbReference type="EMBL" id="MBC5649871.1"/>
    </source>
</evidence>
<dbReference type="EMBL" id="JACOOT010000004">
    <property type="protein sequence ID" value="MBC5649871.1"/>
    <property type="molecule type" value="Genomic_DNA"/>
</dbReference>
<dbReference type="Pfam" id="PF04397">
    <property type="entry name" value="LytTR"/>
    <property type="match status" value="1"/>
</dbReference>
<organism evidence="2 3">
    <name type="scientific">Blautia segnis</name>
    <dbReference type="NCBI Taxonomy" id="2763030"/>
    <lineage>
        <taxon>Bacteria</taxon>
        <taxon>Bacillati</taxon>
        <taxon>Bacillota</taxon>
        <taxon>Clostridia</taxon>
        <taxon>Lachnospirales</taxon>
        <taxon>Lachnospiraceae</taxon>
        <taxon>Blautia</taxon>
    </lineage>
</organism>
<dbReference type="Gene3D" id="2.40.50.1020">
    <property type="entry name" value="LytTr DNA-binding domain"/>
    <property type="match status" value="1"/>
</dbReference>
<reference evidence="2 3" key="1">
    <citation type="submission" date="2020-08" db="EMBL/GenBank/DDBJ databases">
        <title>Genome public.</title>
        <authorList>
            <person name="Liu C."/>
            <person name="Sun Q."/>
        </authorList>
    </citation>
    <scope>NUCLEOTIDE SEQUENCE [LARGE SCALE GENOMIC DNA]</scope>
    <source>
        <strain evidence="2 3">BX17</strain>
    </source>
</reference>
<dbReference type="Gene3D" id="3.30.450.20">
    <property type="entry name" value="PAS domain"/>
    <property type="match status" value="1"/>
</dbReference>
<feature type="domain" description="HTH LytTR-type" evidence="1">
    <location>
        <begin position="9"/>
        <end position="102"/>
    </location>
</feature>
<keyword evidence="2" id="KW-0238">DNA-binding</keyword>
<dbReference type="GO" id="GO:0003677">
    <property type="term" value="F:DNA binding"/>
    <property type="evidence" value="ECO:0007669"/>
    <property type="project" value="UniProtKB-KW"/>
</dbReference>